<accession>A0A026WVR5</accession>
<dbReference type="Proteomes" id="UP000053097">
    <property type="component" value="Unassembled WGS sequence"/>
</dbReference>
<proteinExistence type="predicted"/>
<evidence type="ECO:0000313" key="2">
    <source>
        <dbReference type="Proteomes" id="UP000053097"/>
    </source>
</evidence>
<dbReference type="AlphaFoldDB" id="A0A026WVR5"/>
<gene>
    <name evidence="1" type="ORF">X777_16237</name>
</gene>
<dbReference type="EMBL" id="KK107090">
    <property type="protein sequence ID" value="EZA59756.1"/>
    <property type="molecule type" value="Genomic_DNA"/>
</dbReference>
<reference evidence="1 2" key="1">
    <citation type="journal article" date="2014" name="Curr. Biol.">
        <title>The genome of the clonal raider ant Cerapachys biroi.</title>
        <authorList>
            <person name="Oxley P.R."/>
            <person name="Ji L."/>
            <person name="Fetter-Pruneda I."/>
            <person name="McKenzie S.K."/>
            <person name="Li C."/>
            <person name="Hu H."/>
            <person name="Zhang G."/>
            <person name="Kronauer D.J."/>
        </authorList>
    </citation>
    <scope>NUCLEOTIDE SEQUENCE [LARGE SCALE GENOMIC DNA]</scope>
</reference>
<keyword evidence="2" id="KW-1185">Reference proteome</keyword>
<evidence type="ECO:0000313" key="1">
    <source>
        <dbReference type="EMBL" id="EZA59756.1"/>
    </source>
</evidence>
<name>A0A026WVR5_OOCBI</name>
<protein>
    <submittedName>
        <fullName evidence="1">Uncharacterized protein</fullName>
    </submittedName>
</protein>
<organism evidence="1 2">
    <name type="scientific">Ooceraea biroi</name>
    <name type="common">Clonal raider ant</name>
    <name type="synonym">Cerapachys biroi</name>
    <dbReference type="NCBI Taxonomy" id="2015173"/>
    <lineage>
        <taxon>Eukaryota</taxon>
        <taxon>Metazoa</taxon>
        <taxon>Ecdysozoa</taxon>
        <taxon>Arthropoda</taxon>
        <taxon>Hexapoda</taxon>
        <taxon>Insecta</taxon>
        <taxon>Pterygota</taxon>
        <taxon>Neoptera</taxon>
        <taxon>Endopterygota</taxon>
        <taxon>Hymenoptera</taxon>
        <taxon>Apocrita</taxon>
        <taxon>Aculeata</taxon>
        <taxon>Formicoidea</taxon>
        <taxon>Formicidae</taxon>
        <taxon>Dorylinae</taxon>
        <taxon>Ooceraea</taxon>
    </lineage>
</organism>
<sequence length="97" mass="10226">MPLPSLPVLSLPVASSPSIPFILSPIAKVVAASVTTSGLAADRVADVAASTQLNRIAPMPPVIDDIAASYRPRGTKAGIRKQQNRFMRVLYQLSSAQ</sequence>